<protein>
    <submittedName>
        <fullName evidence="1">Uncharacterized protein</fullName>
    </submittedName>
</protein>
<gene>
    <name evidence="1" type="ordered locus">TPASS_0700</name>
</gene>
<dbReference type="RefSeq" id="WP_010882145.1">
    <property type="nucleotide sequence ID" value="NC_010741.1"/>
</dbReference>
<reference evidence="1 2" key="1">
    <citation type="journal article" date="2008" name="BMC Microbiol.">
        <title>Complete genome sequence of Treponema pallidum ssp. pallidum strain SS14 determined with oligonucleotide arrays.</title>
        <authorList>
            <person name="Matejkova P."/>
            <person name="Strouhal M."/>
            <person name="Smajs D."/>
            <person name="Norris S.J."/>
            <person name="Palzkill T."/>
            <person name="Petrosino J.F."/>
            <person name="Sodergren E."/>
            <person name="Norton J.E."/>
            <person name="Singh J."/>
            <person name="Richmond T.A."/>
            <person name="Molla M.N."/>
            <person name="Albert T.J."/>
            <person name="Weinstock G.M."/>
        </authorList>
    </citation>
    <scope>NUCLEOTIDE SEQUENCE [LARGE SCALE GENOMIC DNA]</scope>
    <source>
        <strain evidence="1 2">SS14</strain>
    </source>
</reference>
<dbReference type="EMBL" id="CP000805">
    <property type="protein sequence ID" value="ACD71118.1"/>
    <property type="molecule type" value="Genomic_DNA"/>
</dbReference>
<sequence>MVMAAAPLQNLCYDGLLQVTSGGNISLPVPSNQVIYAHFEHVDATPAEQGQAGVSVSELQILDALVERLIVQRRVAAEAADMAVQKRQETLLRAAELFSQKQVDETKRRGESLPYTSVEVQGPELFDLRA</sequence>
<dbReference type="GeneID" id="93876469"/>
<organism evidence="1 2">
    <name type="scientific">Treponema pallidum subsp. pallidum (strain SS14)</name>
    <dbReference type="NCBI Taxonomy" id="455434"/>
    <lineage>
        <taxon>Bacteria</taxon>
        <taxon>Pseudomonadati</taxon>
        <taxon>Spirochaetota</taxon>
        <taxon>Spirochaetia</taxon>
        <taxon>Spirochaetales</taxon>
        <taxon>Treponemataceae</taxon>
        <taxon>Treponema</taxon>
    </lineage>
</organism>
<dbReference type="PATRIC" id="fig|455434.6.peg.692"/>
<dbReference type="AlphaFoldDB" id="A0A0H3BL52"/>
<name>A0A0H3BL52_TREPS</name>
<accession>A0A0H3BL52</accession>
<evidence type="ECO:0000313" key="2">
    <source>
        <dbReference type="Proteomes" id="UP000001202"/>
    </source>
</evidence>
<dbReference type="KEGG" id="tpp:TPASS_0700"/>
<dbReference type="Proteomes" id="UP000001202">
    <property type="component" value="Chromosome"/>
</dbReference>
<evidence type="ECO:0000313" key="1">
    <source>
        <dbReference type="EMBL" id="ACD71118.1"/>
    </source>
</evidence>
<proteinExistence type="predicted"/>